<evidence type="ECO:0000313" key="3">
    <source>
        <dbReference type="Proteomes" id="UP000615580"/>
    </source>
</evidence>
<protein>
    <recommendedName>
        <fullName evidence="4">Holin</fullName>
    </recommendedName>
</protein>
<feature type="transmembrane region" description="Helical" evidence="1">
    <location>
        <begin position="49"/>
        <end position="69"/>
    </location>
</feature>
<name>A0ABS0LBK8_9CORY</name>
<organism evidence="2 3">
    <name type="scientific">Corynebacterium belfantii</name>
    <dbReference type="NCBI Taxonomy" id="2014537"/>
    <lineage>
        <taxon>Bacteria</taxon>
        <taxon>Bacillati</taxon>
        <taxon>Actinomycetota</taxon>
        <taxon>Actinomycetes</taxon>
        <taxon>Mycobacteriales</taxon>
        <taxon>Corynebacteriaceae</taxon>
        <taxon>Corynebacterium</taxon>
    </lineage>
</organism>
<proteinExistence type="predicted"/>
<evidence type="ECO:0000256" key="1">
    <source>
        <dbReference type="SAM" id="Phobius"/>
    </source>
</evidence>
<evidence type="ECO:0000313" key="2">
    <source>
        <dbReference type="EMBL" id="MBG9353830.1"/>
    </source>
</evidence>
<evidence type="ECO:0008006" key="4">
    <source>
        <dbReference type="Google" id="ProtNLM"/>
    </source>
</evidence>
<keyword evidence="1" id="KW-1133">Transmembrane helix</keyword>
<gene>
    <name evidence="2" type="ORF">I4J41_04200</name>
</gene>
<dbReference type="Proteomes" id="UP000615580">
    <property type="component" value="Unassembled WGS sequence"/>
</dbReference>
<feature type="transmembrane region" description="Helical" evidence="1">
    <location>
        <begin position="23"/>
        <end position="43"/>
    </location>
</feature>
<reference evidence="2 3" key="1">
    <citation type="journal article" date="2020" name="J. Clin. Microbiol.">
        <title>Assessing the Genetic Diversity of Austrian Corynebacterium diphtheriae Clinical Isolates, 2011-2019.</title>
        <authorList>
            <person name="Schaeffer J."/>
            <person name="Huhulescu S."/>
            <person name="Stoeger A."/>
            <person name="Allerberger F."/>
            <person name="Ruppitsch W."/>
        </authorList>
    </citation>
    <scope>NUCLEOTIDE SEQUENCE [LARGE SCALE GENOMIC DNA]</scope>
    <source>
        <strain evidence="2 3">04-17</strain>
    </source>
</reference>
<comment type="caution">
    <text evidence="2">The sequence shown here is derived from an EMBL/GenBank/DDBJ whole genome shotgun (WGS) entry which is preliminary data.</text>
</comment>
<sequence>MNIFVDTIAAELERQPWYLRYKATILMILTGIAWGAGAIIPALTAAPAWVGVTVATVVNIATVLTNRLTKDGVTPSMGKRLEKAAGKIEVAASPASLPVYTGPSTGGA</sequence>
<keyword evidence="1" id="KW-0472">Membrane</keyword>
<keyword evidence="3" id="KW-1185">Reference proteome</keyword>
<accession>A0ABS0LBK8</accession>
<dbReference type="EMBL" id="JADQUG010000010">
    <property type="protein sequence ID" value="MBG9353830.1"/>
    <property type="molecule type" value="Genomic_DNA"/>
</dbReference>
<keyword evidence="1" id="KW-0812">Transmembrane</keyword>